<evidence type="ECO:0000313" key="3">
    <source>
        <dbReference type="Proteomes" id="UP000643279"/>
    </source>
</evidence>
<evidence type="ECO:0000256" key="1">
    <source>
        <dbReference type="SAM" id="SignalP"/>
    </source>
</evidence>
<reference evidence="3" key="1">
    <citation type="journal article" date="2019" name="Int. J. Syst. Evol. Microbiol.">
        <title>The Global Catalogue of Microorganisms (GCM) 10K type strain sequencing project: providing services to taxonomists for standard genome sequencing and annotation.</title>
        <authorList>
            <consortium name="The Broad Institute Genomics Platform"/>
            <consortium name="The Broad Institute Genome Sequencing Center for Infectious Disease"/>
            <person name="Wu L."/>
            <person name="Ma J."/>
        </authorList>
    </citation>
    <scope>NUCLEOTIDE SEQUENCE [LARGE SCALE GENOMIC DNA]</scope>
    <source>
        <strain evidence="3">CGMCC 1.12778</strain>
    </source>
</reference>
<keyword evidence="3" id="KW-1185">Reference proteome</keyword>
<organism evidence="2 3">
    <name type="scientific">Arthrobacter liuii</name>
    <dbReference type="NCBI Taxonomy" id="1476996"/>
    <lineage>
        <taxon>Bacteria</taxon>
        <taxon>Bacillati</taxon>
        <taxon>Actinomycetota</taxon>
        <taxon>Actinomycetes</taxon>
        <taxon>Micrococcales</taxon>
        <taxon>Micrococcaceae</taxon>
        <taxon>Arthrobacter</taxon>
    </lineage>
</organism>
<comment type="caution">
    <text evidence="2">The sequence shown here is derived from an EMBL/GenBank/DDBJ whole genome shotgun (WGS) entry which is preliminary data.</text>
</comment>
<keyword evidence="1" id="KW-0732">Signal</keyword>
<gene>
    <name evidence="2" type="ORF">GCM10007170_40490</name>
</gene>
<feature type="signal peptide" evidence="1">
    <location>
        <begin position="1"/>
        <end position="29"/>
    </location>
</feature>
<feature type="chain" id="PRO_5045354065" description="Lipoprotein" evidence="1">
    <location>
        <begin position="30"/>
        <end position="166"/>
    </location>
</feature>
<accession>A0ABQ2AY05</accession>
<sequence>MQKRVFSALAALVVLGLGLAGCSSGGVEAQGATQARTVRAVASSPGSIMSVSTAGNDIGLQKHLDAVNKFMASHGGGKILATKSVPFQKKTGTVAPHAPTASTALARGTSAAGMATSAAIRPAALVVPAAQNGFGNTCTLYVTLGFTYRSDTSQVARLGLLSQIPR</sequence>
<protein>
    <recommendedName>
        <fullName evidence="4">Lipoprotein</fullName>
    </recommendedName>
</protein>
<evidence type="ECO:0000313" key="2">
    <source>
        <dbReference type="EMBL" id="GGI01320.1"/>
    </source>
</evidence>
<proteinExistence type="predicted"/>
<dbReference type="EMBL" id="BMFW01000033">
    <property type="protein sequence ID" value="GGI01320.1"/>
    <property type="molecule type" value="Genomic_DNA"/>
</dbReference>
<dbReference type="PROSITE" id="PS51257">
    <property type="entry name" value="PROKAR_LIPOPROTEIN"/>
    <property type="match status" value="1"/>
</dbReference>
<dbReference type="Proteomes" id="UP000643279">
    <property type="component" value="Unassembled WGS sequence"/>
</dbReference>
<name>A0ABQ2AY05_9MICC</name>
<evidence type="ECO:0008006" key="4">
    <source>
        <dbReference type="Google" id="ProtNLM"/>
    </source>
</evidence>